<sequence length="743" mass="84379">MGGNETSDLEWLKSSSRRTHSSITNSWKKDSEALQTEELTKLRAAVSELAEATATAGIVESHSPLPAADIDFQEILALVVIELNPRIQRETENWLLGRILGSREEGGADLLAKVVSRSEGMEGTVVLVAATLDRLLEGAEEMGLLKEDLAGTPKVFSYAERHSFLNFREGNGGFLTSAEALHIVKHALDNLRADTEEHVPGEPADQLYPGKSIFRKLIASHLLREMYPLHDPLLLKELEGKWYGRLQVFRQPLKDIRAYFGESVAFYFAFLSCFTRALLLRSVAYLLFYFSPGALRFCLSALTNIMWSTLFLESWKRKSNALAFQWGTLQKEEEMEAPRMGFRGSLGVSPITGLKEPIFPSRERYRRIFLGSLPFVLANLLISANIAIIYRHLDSLADDFDLYSQSAFSRAVTFVPEVIHTVVLVAQNKVYRNLAKDFTEWENHRLASEHQNFLVAKLLVFYFVNSFGVHFYTAFCVQDLDKLLENITAQLITKQAIGQVKETILPYLGTLWREQLLKSTQELNEEPSSPLRSLALLHIQLEGTKDPYESEFEDYLELFMMFGYMTLFSSVCPQAAIWCLLNNLTEIRFDAFKLCKVMRRPFPVPAAGIGVWQLAFECLGTVAIVTNCALVWISPEFHSFFRDYPSTHILIALVACEHLFLLLKSTVAFIIADVPEEIRMKLLKMEFQYRQARKLQTEKQGWQEYQQCYDLQPSTAMASESGYRTAGLANRVHPSRSDCIQCI</sequence>
<dbReference type="InterPro" id="IPR007632">
    <property type="entry name" value="Anoctamin"/>
</dbReference>
<dbReference type="PROSITE" id="PS00867">
    <property type="entry name" value="CPSASE_2"/>
    <property type="match status" value="1"/>
</dbReference>
<dbReference type="PANTHER" id="PTHR12308">
    <property type="entry name" value="ANOCTAMIN"/>
    <property type="match status" value="1"/>
</dbReference>
<evidence type="ECO:0000259" key="7">
    <source>
        <dbReference type="PROSITE" id="PS00867"/>
    </source>
</evidence>
<evidence type="ECO:0000256" key="6">
    <source>
        <dbReference type="RuleBase" id="RU280814"/>
    </source>
</evidence>
<feature type="transmembrane region" description="Helical" evidence="6">
    <location>
        <begin position="602"/>
        <end position="633"/>
    </location>
</feature>
<comment type="caution">
    <text evidence="8">The sequence shown here is derived from an EMBL/GenBank/DDBJ whole genome shotgun (WGS) entry which is preliminary data.</text>
</comment>
<dbReference type="InterPro" id="IPR049452">
    <property type="entry name" value="Anoctamin_TM"/>
</dbReference>
<evidence type="ECO:0000256" key="1">
    <source>
        <dbReference type="ARBA" id="ARBA00004141"/>
    </source>
</evidence>
<feature type="transmembrane region" description="Helical" evidence="6">
    <location>
        <begin position="368"/>
        <end position="390"/>
    </location>
</feature>
<feature type="domain" description="Carbamoyl phosphate synthase ATP-binding" evidence="7">
    <location>
        <begin position="80"/>
        <end position="87"/>
    </location>
</feature>
<reference evidence="8 9" key="1">
    <citation type="submission" date="2021-05" db="EMBL/GenBank/DDBJ databases">
        <authorList>
            <person name="Zahm M."/>
            <person name="Klopp C."/>
            <person name="Cabau C."/>
            <person name="Kuhl H."/>
            <person name="Suciu R."/>
            <person name="Ciorpac M."/>
            <person name="Holostenco D."/>
            <person name="Gessner J."/>
            <person name="Wuertz S."/>
            <person name="Hohne C."/>
            <person name="Stock M."/>
            <person name="Gislard M."/>
            <person name="Lluch J."/>
            <person name="Milhes M."/>
            <person name="Lampietro C."/>
            <person name="Lopez Roques C."/>
            <person name="Donnadieu C."/>
            <person name="Du K."/>
            <person name="Schartl M."/>
            <person name="Guiguen Y."/>
        </authorList>
    </citation>
    <scope>NUCLEOTIDE SEQUENCE [LARGE SCALE GENOMIC DNA]</scope>
    <source>
        <strain evidence="8">Hh-F2</strain>
        <tissue evidence="8">Blood</tissue>
    </source>
</reference>
<protein>
    <recommendedName>
        <fullName evidence="6">Anoctamin</fullName>
    </recommendedName>
</protein>
<keyword evidence="9" id="KW-1185">Reference proteome</keyword>
<dbReference type="PANTHER" id="PTHR12308:SF40">
    <property type="entry name" value="ANOCTAMIN-10"/>
    <property type="match status" value="1"/>
</dbReference>
<feature type="transmembrane region" description="Helical" evidence="6">
    <location>
        <begin position="558"/>
        <end position="581"/>
    </location>
</feature>
<comment type="similarity">
    <text evidence="2 6">Belongs to the anoctamin family.</text>
</comment>
<feature type="transmembrane region" description="Helical" evidence="6">
    <location>
        <begin position="264"/>
        <end position="288"/>
    </location>
</feature>
<accession>A0ABR0Y015</accession>
<evidence type="ECO:0000313" key="8">
    <source>
        <dbReference type="EMBL" id="KAK6453605.1"/>
    </source>
</evidence>
<comment type="subcellular location">
    <subcellularLocation>
        <location evidence="1 6">Membrane</location>
        <topology evidence="1 6">Multi-pass membrane protein</topology>
    </subcellularLocation>
</comment>
<evidence type="ECO:0000256" key="5">
    <source>
        <dbReference type="ARBA" id="ARBA00023136"/>
    </source>
</evidence>
<evidence type="ECO:0000256" key="3">
    <source>
        <dbReference type="ARBA" id="ARBA00022692"/>
    </source>
</evidence>
<name>A0ABR0Y015_HUSHU</name>
<keyword evidence="4 6" id="KW-1133">Transmembrane helix</keyword>
<dbReference type="Proteomes" id="UP001369086">
    <property type="component" value="Unassembled WGS sequence"/>
</dbReference>
<evidence type="ECO:0000256" key="2">
    <source>
        <dbReference type="ARBA" id="ARBA00009671"/>
    </source>
</evidence>
<evidence type="ECO:0000313" key="9">
    <source>
        <dbReference type="Proteomes" id="UP001369086"/>
    </source>
</evidence>
<feature type="transmembrane region" description="Helical" evidence="6">
    <location>
        <begin position="294"/>
        <end position="312"/>
    </location>
</feature>
<organism evidence="8 9">
    <name type="scientific">Huso huso</name>
    <name type="common">Beluga</name>
    <name type="synonym">Acipenser huso</name>
    <dbReference type="NCBI Taxonomy" id="61971"/>
    <lineage>
        <taxon>Eukaryota</taxon>
        <taxon>Metazoa</taxon>
        <taxon>Chordata</taxon>
        <taxon>Craniata</taxon>
        <taxon>Vertebrata</taxon>
        <taxon>Euteleostomi</taxon>
        <taxon>Actinopterygii</taxon>
        <taxon>Chondrostei</taxon>
        <taxon>Acipenseriformes</taxon>
        <taxon>Acipenseridae</taxon>
        <taxon>Huso</taxon>
    </lineage>
</organism>
<gene>
    <name evidence="8" type="ORF">HHUSO_G37060</name>
</gene>
<proteinExistence type="inferred from homology"/>
<dbReference type="EMBL" id="JAHFZB010001185">
    <property type="protein sequence ID" value="KAK6453605.1"/>
    <property type="molecule type" value="Genomic_DNA"/>
</dbReference>
<feature type="transmembrane region" description="Helical" evidence="6">
    <location>
        <begin position="454"/>
        <end position="475"/>
    </location>
</feature>
<feature type="transmembrane region" description="Helical" evidence="6">
    <location>
        <begin position="649"/>
        <end position="672"/>
    </location>
</feature>
<evidence type="ECO:0000256" key="4">
    <source>
        <dbReference type="ARBA" id="ARBA00022989"/>
    </source>
</evidence>
<comment type="caution">
    <text evidence="6">Lacks conserved residue(s) required for the propagation of feature annotation.</text>
</comment>
<keyword evidence="3 6" id="KW-0812">Transmembrane</keyword>
<keyword evidence="5 6" id="KW-0472">Membrane</keyword>
<dbReference type="InterPro" id="IPR005479">
    <property type="entry name" value="CPAse_ATP-bd"/>
</dbReference>
<dbReference type="Pfam" id="PF04547">
    <property type="entry name" value="Anoctamin"/>
    <property type="match status" value="1"/>
</dbReference>